<dbReference type="EMBL" id="BSYR01000010">
    <property type="protein sequence ID" value="GMI74037.1"/>
    <property type="molecule type" value="Genomic_DNA"/>
</dbReference>
<comment type="caution">
    <text evidence="14">The sequence shown here is derived from an EMBL/GenBank/DDBJ whole genome shotgun (WGS) entry which is preliminary data.</text>
</comment>
<comment type="catalytic activity">
    <reaction evidence="1">
        <text>S-ubiquitinyl-[E2 ubiquitin-conjugating enzyme]-L-cysteine + [acceptor protein]-L-lysine = [E2 ubiquitin-conjugating enzyme]-L-cysteine + N(6)-ubiquitinyl-[acceptor protein]-L-lysine.</text>
        <dbReference type="EC" id="2.3.2.27"/>
    </reaction>
</comment>
<reference evidence="14" key="1">
    <citation type="submission" date="2023-05" db="EMBL/GenBank/DDBJ databases">
        <title>Genome and transcriptome analyses reveal genes involved in the formation of fine ridges on petal epidermal cells in Hibiscus trionum.</title>
        <authorList>
            <person name="Koshimizu S."/>
            <person name="Masuda S."/>
            <person name="Ishii T."/>
            <person name="Shirasu K."/>
            <person name="Hoshino A."/>
            <person name="Arita M."/>
        </authorList>
    </citation>
    <scope>NUCLEOTIDE SEQUENCE</scope>
    <source>
        <strain evidence="14">Hamamatsu line</strain>
    </source>
</reference>
<dbReference type="SMART" id="SM00184">
    <property type="entry name" value="RING"/>
    <property type="match status" value="1"/>
</dbReference>
<keyword evidence="6 11" id="KW-0863">Zinc-finger</keyword>
<dbReference type="InterPro" id="IPR001841">
    <property type="entry name" value="Znf_RING"/>
</dbReference>
<name>A0A9W7HBL2_HIBTR</name>
<dbReference type="SUPFAM" id="SSF57850">
    <property type="entry name" value="RING/U-box"/>
    <property type="match status" value="1"/>
</dbReference>
<evidence type="ECO:0000256" key="8">
    <source>
        <dbReference type="ARBA" id="ARBA00022989"/>
    </source>
</evidence>
<dbReference type="GO" id="GO:0008270">
    <property type="term" value="F:zinc ion binding"/>
    <property type="evidence" value="ECO:0007669"/>
    <property type="project" value="UniProtKB-KW"/>
</dbReference>
<evidence type="ECO:0000256" key="3">
    <source>
        <dbReference type="ARBA" id="ARBA00012483"/>
    </source>
</evidence>
<evidence type="ECO:0000259" key="13">
    <source>
        <dbReference type="PROSITE" id="PS50089"/>
    </source>
</evidence>
<dbReference type="PANTHER" id="PTHR46539">
    <property type="entry name" value="E3 UBIQUITIN-PROTEIN LIGASE ATL42"/>
    <property type="match status" value="1"/>
</dbReference>
<dbReference type="PROSITE" id="PS50089">
    <property type="entry name" value="ZF_RING_2"/>
    <property type="match status" value="1"/>
</dbReference>
<keyword evidence="15" id="KW-1185">Reference proteome</keyword>
<evidence type="ECO:0000256" key="5">
    <source>
        <dbReference type="ARBA" id="ARBA00022723"/>
    </source>
</evidence>
<evidence type="ECO:0000256" key="9">
    <source>
        <dbReference type="ARBA" id="ARBA00023136"/>
    </source>
</evidence>
<evidence type="ECO:0000256" key="11">
    <source>
        <dbReference type="PROSITE-ProRule" id="PRU00175"/>
    </source>
</evidence>
<dbReference type="Proteomes" id="UP001165190">
    <property type="component" value="Unassembled WGS sequence"/>
</dbReference>
<evidence type="ECO:0000256" key="10">
    <source>
        <dbReference type="ARBA" id="ARBA00024209"/>
    </source>
</evidence>
<dbReference type="AlphaFoldDB" id="A0A9W7HBL2"/>
<evidence type="ECO:0000256" key="2">
    <source>
        <dbReference type="ARBA" id="ARBA00004370"/>
    </source>
</evidence>
<evidence type="ECO:0000256" key="1">
    <source>
        <dbReference type="ARBA" id="ARBA00000900"/>
    </source>
</evidence>
<keyword evidence="9 12" id="KW-0472">Membrane</keyword>
<dbReference type="Pfam" id="PF13639">
    <property type="entry name" value="zf-RING_2"/>
    <property type="match status" value="1"/>
</dbReference>
<dbReference type="GO" id="GO:0061630">
    <property type="term" value="F:ubiquitin protein ligase activity"/>
    <property type="evidence" value="ECO:0007669"/>
    <property type="project" value="UniProtKB-EC"/>
</dbReference>
<evidence type="ECO:0000256" key="12">
    <source>
        <dbReference type="SAM" id="Phobius"/>
    </source>
</evidence>
<keyword evidence="5" id="KW-0479">Metal-binding</keyword>
<keyword evidence="8 12" id="KW-1133">Transmembrane helix</keyword>
<feature type="domain" description="RING-type" evidence="13">
    <location>
        <begin position="75"/>
        <end position="117"/>
    </location>
</feature>
<dbReference type="PANTHER" id="PTHR46539:SF1">
    <property type="entry name" value="E3 UBIQUITIN-PROTEIN LIGASE ATL42"/>
    <property type="match status" value="1"/>
</dbReference>
<accession>A0A9W7HBL2</accession>
<dbReference type="Gene3D" id="3.30.40.10">
    <property type="entry name" value="Zinc/RING finger domain, C3HC4 (zinc finger)"/>
    <property type="match status" value="1"/>
</dbReference>
<evidence type="ECO:0000313" key="15">
    <source>
        <dbReference type="Proteomes" id="UP001165190"/>
    </source>
</evidence>
<evidence type="ECO:0000256" key="6">
    <source>
        <dbReference type="ARBA" id="ARBA00022771"/>
    </source>
</evidence>
<dbReference type="OrthoDB" id="9984778at2759"/>
<proteinExistence type="inferred from homology"/>
<dbReference type="GO" id="GO:0016020">
    <property type="term" value="C:membrane"/>
    <property type="evidence" value="ECO:0007669"/>
    <property type="project" value="UniProtKB-SubCell"/>
</dbReference>
<comment type="similarity">
    <text evidence="10">Belongs to the RING-type zinc finger family. ATL subfamily.</text>
</comment>
<keyword evidence="4 12" id="KW-0812">Transmembrane</keyword>
<gene>
    <name evidence="14" type="ORF">HRI_001073000</name>
</gene>
<protein>
    <recommendedName>
        <fullName evidence="3">RING-type E3 ubiquitin transferase</fullName>
        <ecNumber evidence="3">2.3.2.27</ecNumber>
    </recommendedName>
</protein>
<feature type="transmembrane region" description="Helical" evidence="12">
    <location>
        <begin position="7"/>
        <end position="26"/>
    </location>
</feature>
<organism evidence="14 15">
    <name type="scientific">Hibiscus trionum</name>
    <name type="common">Flower of an hour</name>
    <dbReference type="NCBI Taxonomy" id="183268"/>
    <lineage>
        <taxon>Eukaryota</taxon>
        <taxon>Viridiplantae</taxon>
        <taxon>Streptophyta</taxon>
        <taxon>Embryophyta</taxon>
        <taxon>Tracheophyta</taxon>
        <taxon>Spermatophyta</taxon>
        <taxon>Magnoliopsida</taxon>
        <taxon>eudicotyledons</taxon>
        <taxon>Gunneridae</taxon>
        <taxon>Pentapetalae</taxon>
        <taxon>rosids</taxon>
        <taxon>malvids</taxon>
        <taxon>Malvales</taxon>
        <taxon>Malvaceae</taxon>
        <taxon>Malvoideae</taxon>
        <taxon>Hibiscus</taxon>
    </lineage>
</organism>
<dbReference type="EC" id="2.3.2.27" evidence="3"/>
<evidence type="ECO:0000313" key="14">
    <source>
        <dbReference type="EMBL" id="GMI74037.1"/>
    </source>
</evidence>
<comment type="subcellular location">
    <subcellularLocation>
        <location evidence="2">Membrane</location>
    </subcellularLocation>
</comment>
<keyword evidence="7" id="KW-0862">Zinc</keyword>
<evidence type="ECO:0000256" key="7">
    <source>
        <dbReference type="ARBA" id="ARBA00022833"/>
    </source>
</evidence>
<sequence length="143" mass="15820">MAVRLDIIVLVLWGLNMVLMLIATIICWCRDSSSRDLETGQAGHPVGADRAMQVSRPSTVGVIVRYENGEESISCVICLEELKVGDTCRLLVSCKHLYHQLCVDQWLSKDMHCPICRGSVHGLELSPTSFTDNNETCSPQIST</sequence>
<dbReference type="InterPro" id="IPR013083">
    <property type="entry name" value="Znf_RING/FYVE/PHD"/>
</dbReference>
<evidence type="ECO:0000256" key="4">
    <source>
        <dbReference type="ARBA" id="ARBA00022692"/>
    </source>
</evidence>